<gene>
    <name evidence="1" type="ORF">METZ01_LOCUS4008</name>
</gene>
<dbReference type="EMBL" id="UINC01000209">
    <property type="protein sequence ID" value="SUZ51154.1"/>
    <property type="molecule type" value="Genomic_DNA"/>
</dbReference>
<dbReference type="Gene3D" id="1.25.40.10">
    <property type="entry name" value="Tetratricopeptide repeat domain"/>
    <property type="match status" value="1"/>
</dbReference>
<organism evidence="1">
    <name type="scientific">marine metagenome</name>
    <dbReference type="NCBI Taxonomy" id="408172"/>
    <lineage>
        <taxon>unclassified sequences</taxon>
        <taxon>metagenomes</taxon>
        <taxon>ecological metagenomes</taxon>
    </lineage>
</organism>
<proteinExistence type="predicted"/>
<dbReference type="AlphaFoldDB" id="A0A381NAQ4"/>
<name>A0A381NAQ4_9ZZZZ</name>
<dbReference type="InterPro" id="IPR011990">
    <property type="entry name" value="TPR-like_helical_dom_sf"/>
</dbReference>
<accession>A0A381NAQ4</accession>
<dbReference type="PROSITE" id="PS51257">
    <property type="entry name" value="PROKAR_LIPOPROTEIN"/>
    <property type="match status" value="1"/>
</dbReference>
<sequence length="386" mass="43337">MTMKFLKNYIFNQILIILSLGAFLLTSCATATLTVRIPAEINTRGIRNVAIGGFEIGQISLKYKTERNGVWKIHPVSLTEAQEKSISRSVRARVINLLTATPFFKVVFTDEFEKLRNDAALQQLVSVRGYKTRDVDAVINGKLWLEIERTDGVDLSKESLEYFRPPRSRRDLGLNLTVDQVVWWPYKSTRGTLGLEIKMTRLAPTEVVATTFETRTYAKRIGGKNEESFQQITQGLTSAITPSKTTEPDSIETSSEVLPSFEQIIADLALSIASEFVQRVAVTDKTVSYPIANGEFPNSIILIEAGAYDLAIEQLQQATAENPDPSDLYNLGLCFEAVGDYGLAHTTYREAWQADPENLIFAQGLGRIERLQREHPQVQRQLESRQ</sequence>
<dbReference type="SUPFAM" id="SSF48452">
    <property type="entry name" value="TPR-like"/>
    <property type="match status" value="1"/>
</dbReference>
<evidence type="ECO:0000313" key="1">
    <source>
        <dbReference type="EMBL" id="SUZ51154.1"/>
    </source>
</evidence>
<dbReference type="PROSITE" id="PS50005">
    <property type="entry name" value="TPR"/>
    <property type="match status" value="1"/>
</dbReference>
<dbReference type="InterPro" id="IPR019734">
    <property type="entry name" value="TPR_rpt"/>
</dbReference>
<reference evidence="1" key="1">
    <citation type="submission" date="2018-05" db="EMBL/GenBank/DDBJ databases">
        <authorList>
            <person name="Lanie J.A."/>
            <person name="Ng W.-L."/>
            <person name="Kazmierczak K.M."/>
            <person name="Andrzejewski T.M."/>
            <person name="Davidsen T.M."/>
            <person name="Wayne K.J."/>
            <person name="Tettelin H."/>
            <person name="Glass J.I."/>
            <person name="Rusch D."/>
            <person name="Podicherti R."/>
            <person name="Tsui H.-C.T."/>
            <person name="Winkler M.E."/>
        </authorList>
    </citation>
    <scope>NUCLEOTIDE SEQUENCE</scope>
</reference>
<protein>
    <submittedName>
        <fullName evidence="1">Uncharacterized protein</fullName>
    </submittedName>
</protein>